<dbReference type="Proteomes" id="UP000325434">
    <property type="component" value="Unassembled WGS sequence"/>
</dbReference>
<reference evidence="1" key="1">
    <citation type="submission" date="2019-04" db="EMBL/GenBank/DDBJ databases">
        <title>Friends and foes A comparative genomics study of 23 Aspergillus species from section Flavi.</title>
        <authorList>
            <consortium name="DOE Joint Genome Institute"/>
            <person name="Kjaerbolling I."/>
            <person name="Vesth T."/>
            <person name="Frisvad J.C."/>
            <person name="Nybo J.L."/>
            <person name="Theobald S."/>
            <person name="Kildgaard S."/>
            <person name="Isbrandt T."/>
            <person name="Kuo A."/>
            <person name="Sato A."/>
            <person name="Lyhne E.K."/>
            <person name="Kogle M.E."/>
            <person name="Wiebenga A."/>
            <person name="Kun R.S."/>
            <person name="Lubbers R.J."/>
            <person name="Makela M.R."/>
            <person name="Barry K."/>
            <person name="Chovatia M."/>
            <person name="Clum A."/>
            <person name="Daum C."/>
            <person name="Haridas S."/>
            <person name="He G."/>
            <person name="LaButti K."/>
            <person name="Lipzen A."/>
            <person name="Mondo S."/>
            <person name="Riley R."/>
            <person name="Salamov A."/>
            <person name="Simmons B.A."/>
            <person name="Magnuson J.K."/>
            <person name="Henrissat B."/>
            <person name="Mortensen U.H."/>
            <person name="Larsen T.O."/>
            <person name="Devries R.P."/>
            <person name="Grigoriev I.V."/>
            <person name="Machida M."/>
            <person name="Baker S.E."/>
            <person name="Andersen M.R."/>
        </authorList>
    </citation>
    <scope>NUCLEOTIDE SEQUENCE [LARGE SCALE GENOMIC DNA]</scope>
    <source>
        <strain evidence="1">CBS 121.62</strain>
    </source>
</reference>
<gene>
    <name evidence="1" type="ORF">BDV35DRAFT_342568</name>
</gene>
<dbReference type="EMBL" id="ML734566">
    <property type="protein sequence ID" value="KAB8250244.1"/>
    <property type="molecule type" value="Genomic_DNA"/>
</dbReference>
<dbReference type="AlphaFoldDB" id="A0A5N6H8Y7"/>
<organism evidence="1">
    <name type="scientific">Aspergillus flavus</name>
    <dbReference type="NCBI Taxonomy" id="5059"/>
    <lineage>
        <taxon>Eukaryota</taxon>
        <taxon>Fungi</taxon>
        <taxon>Dikarya</taxon>
        <taxon>Ascomycota</taxon>
        <taxon>Pezizomycotina</taxon>
        <taxon>Eurotiomycetes</taxon>
        <taxon>Eurotiomycetidae</taxon>
        <taxon>Eurotiales</taxon>
        <taxon>Aspergillaceae</taxon>
        <taxon>Aspergillus</taxon>
        <taxon>Aspergillus subgen. Circumdati</taxon>
    </lineage>
</organism>
<proteinExistence type="predicted"/>
<protein>
    <submittedName>
        <fullName evidence="1">Uncharacterized protein</fullName>
    </submittedName>
</protein>
<accession>A0A5N6H8Y7</accession>
<sequence length="51" mass="5849">MFIQLRILPRLINECLPGPCNHRNLPGVAFHSLYSSELKSQSPVLCVRTLW</sequence>
<evidence type="ECO:0000313" key="1">
    <source>
        <dbReference type="EMBL" id="KAB8250244.1"/>
    </source>
</evidence>
<name>A0A5N6H8Y7_ASPFL</name>